<sequence length="101" mass="10397">MLGPMGSATAAVVFVGCEPKQSSSGEKMGCRVAGRDDRGDGFLLLGETRVDGRAIVDAGLNRSDIRVEPLGGSVREGVPLALTFNAPGPTVPPAPPSPDHW</sequence>
<dbReference type="EMBL" id="CADCVG010000059">
    <property type="protein sequence ID" value="CAA9454840.1"/>
    <property type="molecule type" value="Genomic_DNA"/>
</dbReference>
<organism evidence="1">
    <name type="scientific">uncultured Rubrobacteraceae bacterium</name>
    <dbReference type="NCBI Taxonomy" id="349277"/>
    <lineage>
        <taxon>Bacteria</taxon>
        <taxon>Bacillati</taxon>
        <taxon>Actinomycetota</taxon>
        <taxon>Rubrobacteria</taxon>
        <taxon>Rubrobacterales</taxon>
        <taxon>Rubrobacteraceae</taxon>
        <taxon>environmental samples</taxon>
    </lineage>
</organism>
<evidence type="ECO:0000313" key="1">
    <source>
        <dbReference type="EMBL" id="CAA9454840.1"/>
    </source>
</evidence>
<name>A0A6J4QTH1_9ACTN</name>
<accession>A0A6J4QTH1</accession>
<gene>
    <name evidence="1" type="ORF">AVDCRST_MAG14-1450</name>
</gene>
<proteinExistence type="predicted"/>
<reference evidence="1" key="1">
    <citation type="submission" date="2020-02" db="EMBL/GenBank/DDBJ databases">
        <authorList>
            <person name="Meier V. D."/>
        </authorList>
    </citation>
    <scope>NUCLEOTIDE SEQUENCE</scope>
    <source>
        <strain evidence="1">AVDCRST_MAG14</strain>
    </source>
</reference>
<dbReference type="AlphaFoldDB" id="A0A6J4QTH1"/>
<protein>
    <submittedName>
        <fullName evidence="1">Uncharacterized protein</fullName>
    </submittedName>
</protein>